<sequence length="115" mass="12717">MMSMAMVTVACSSSSSSSYVFTYSKLSSSHCTYKLTSSYNNNQFSRLSISQIHQHRAHSLQIKCQAAGDDGFVEPQTVYQGVYGPWSVDSTDIHENAVFKFSSTDINAARGTVRR</sequence>
<gene>
    <name evidence="1" type="ORF">QVD17_14206</name>
</gene>
<organism evidence="1 2">
    <name type="scientific">Tagetes erecta</name>
    <name type="common">African marigold</name>
    <dbReference type="NCBI Taxonomy" id="13708"/>
    <lineage>
        <taxon>Eukaryota</taxon>
        <taxon>Viridiplantae</taxon>
        <taxon>Streptophyta</taxon>
        <taxon>Embryophyta</taxon>
        <taxon>Tracheophyta</taxon>
        <taxon>Spermatophyta</taxon>
        <taxon>Magnoliopsida</taxon>
        <taxon>eudicotyledons</taxon>
        <taxon>Gunneridae</taxon>
        <taxon>Pentapetalae</taxon>
        <taxon>asterids</taxon>
        <taxon>campanulids</taxon>
        <taxon>Asterales</taxon>
        <taxon>Asteraceae</taxon>
        <taxon>Asteroideae</taxon>
        <taxon>Heliantheae alliance</taxon>
        <taxon>Tageteae</taxon>
        <taxon>Tagetes</taxon>
    </lineage>
</organism>
<dbReference type="AlphaFoldDB" id="A0AAD8L1H2"/>
<dbReference type="Proteomes" id="UP001229421">
    <property type="component" value="Unassembled WGS sequence"/>
</dbReference>
<evidence type="ECO:0000313" key="2">
    <source>
        <dbReference type="Proteomes" id="UP001229421"/>
    </source>
</evidence>
<proteinExistence type="predicted"/>
<evidence type="ECO:0000313" key="1">
    <source>
        <dbReference type="EMBL" id="KAK1431016.1"/>
    </source>
</evidence>
<protein>
    <submittedName>
        <fullName evidence="1">Uncharacterized protein</fullName>
    </submittedName>
</protein>
<comment type="caution">
    <text evidence="1">The sequence shown here is derived from an EMBL/GenBank/DDBJ whole genome shotgun (WGS) entry which is preliminary data.</text>
</comment>
<dbReference type="EMBL" id="JAUHHV010000003">
    <property type="protein sequence ID" value="KAK1431016.1"/>
    <property type="molecule type" value="Genomic_DNA"/>
</dbReference>
<name>A0AAD8L1H2_TARER</name>
<keyword evidence="2" id="KW-1185">Reference proteome</keyword>
<accession>A0AAD8L1H2</accession>
<reference evidence="1" key="1">
    <citation type="journal article" date="2023" name="bioRxiv">
        <title>Improved chromosome-level genome assembly for marigold (Tagetes erecta).</title>
        <authorList>
            <person name="Jiang F."/>
            <person name="Yuan L."/>
            <person name="Wang S."/>
            <person name="Wang H."/>
            <person name="Xu D."/>
            <person name="Wang A."/>
            <person name="Fan W."/>
        </authorList>
    </citation>
    <scope>NUCLEOTIDE SEQUENCE</scope>
    <source>
        <strain evidence="1">WSJ</strain>
        <tissue evidence="1">Leaf</tissue>
    </source>
</reference>